<proteinExistence type="predicted"/>
<dbReference type="EMBL" id="JAIWYP010000001">
    <property type="protein sequence ID" value="KAH3898164.1"/>
    <property type="molecule type" value="Genomic_DNA"/>
</dbReference>
<evidence type="ECO:0000313" key="2">
    <source>
        <dbReference type="Proteomes" id="UP000828390"/>
    </source>
</evidence>
<accession>A0A9D4NQ87</accession>
<dbReference type="Proteomes" id="UP000828390">
    <property type="component" value="Unassembled WGS sequence"/>
</dbReference>
<protein>
    <submittedName>
        <fullName evidence="1">Uncharacterized protein</fullName>
    </submittedName>
</protein>
<reference evidence="1" key="1">
    <citation type="journal article" date="2019" name="bioRxiv">
        <title>The Genome of the Zebra Mussel, Dreissena polymorpha: A Resource for Invasive Species Research.</title>
        <authorList>
            <person name="McCartney M.A."/>
            <person name="Auch B."/>
            <person name="Kono T."/>
            <person name="Mallez S."/>
            <person name="Zhang Y."/>
            <person name="Obille A."/>
            <person name="Becker A."/>
            <person name="Abrahante J.E."/>
            <person name="Garbe J."/>
            <person name="Badalamenti J.P."/>
            <person name="Herman A."/>
            <person name="Mangelson H."/>
            <person name="Liachko I."/>
            <person name="Sullivan S."/>
            <person name="Sone E.D."/>
            <person name="Koren S."/>
            <person name="Silverstein K.A.T."/>
            <person name="Beckman K.B."/>
            <person name="Gohl D.M."/>
        </authorList>
    </citation>
    <scope>NUCLEOTIDE SEQUENCE</scope>
    <source>
        <strain evidence="1">Duluth1</strain>
        <tissue evidence="1">Whole animal</tissue>
    </source>
</reference>
<dbReference type="Gene3D" id="2.120.10.30">
    <property type="entry name" value="TolB, C-terminal domain"/>
    <property type="match status" value="1"/>
</dbReference>
<gene>
    <name evidence="1" type="ORF">DPMN_022383</name>
</gene>
<sequence>MIDEQNKQVCVSVPASGKLIFVRINDNQLIQYNELVGHDHCRGLAYADNQLYVGYEHPKRQIKVIGLDGNEVRVFCDAKFHSPWYLAFDEQSKSLFISEVMQSKVYQLNEGGNIVTLINVNKLIESQRGIALKDPSTLYIVGHGFDNKDDFGLTQKEDFVYEVDIISGKSHALFRFENAPPKCVRRYRDSMFLSFYGSERIMQFDISEELTTF</sequence>
<keyword evidence="2" id="KW-1185">Reference proteome</keyword>
<name>A0A9D4NQ87_DREPO</name>
<dbReference type="InterPro" id="IPR011042">
    <property type="entry name" value="6-blade_b-propeller_TolB-like"/>
</dbReference>
<evidence type="ECO:0000313" key="1">
    <source>
        <dbReference type="EMBL" id="KAH3898164.1"/>
    </source>
</evidence>
<comment type="caution">
    <text evidence="1">The sequence shown here is derived from an EMBL/GenBank/DDBJ whole genome shotgun (WGS) entry which is preliminary data.</text>
</comment>
<dbReference type="SUPFAM" id="SSF63825">
    <property type="entry name" value="YWTD domain"/>
    <property type="match status" value="1"/>
</dbReference>
<organism evidence="1 2">
    <name type="scientific">Dreissena polymorpha</name>
    <name type="common">Zebra mussel</name>
    <name type="synonym">Mytilus polymorpha</name>
    <dbReference type="NCBI Taxonomy" id="45954"/>
    <lineage>
        <taxon>Eukaryota</taxon>
        <taxon>Metazoa</taxon>
        <taxon>Spiralia</taxon>
        <taxon>Lophotrochozoa</taxon>
        <taxon>Mollusca</taxon>
        <taxon>Bivalvia</taxon>
        <taxon>Autobranchia</taxon>
        <taxon>Heteroconchia</taxon>
        <taxon>Euheterodonta</taxon>
        <taxon>Imparidentia</taxon>
        <taxon>Neoheterodontei</taxon>
        <taxon>Myida</taxon>
        <taxon>Dreissenoidea</taxon>
        <taxon>Dreissenidae</taxon>
        <taxon>Dreissena</taxon>
    </lineage>
</organism>
<reference evidence="1" key="2">
    <citation type="submission" date="2020-11" db="EMBL/GenBank/DDBJ databases">
        <authorList>
            <person name="McCartney M.A."/>
            <person name="Auch B."/>
            <person name="Kono T."/>
            <person name="Mallez S."/>
            <person name="Becker A."/>
            <person name="Gohl D.M."/>
            <person name="Silverstein K.A.T."/>
            <person name="Koren S."/>
            <person name="Bechman K.B."/>
            <person name="Herman A."/>
            <person name="Abrahante J.E."/>
            <person name="Garbe J."/>
        </authorList>
    </citation>
    <scope>NUCLEOTIDE SEQUENCE</scope>
    <source>
        <strain evidence="1">Duluth1</strain>
        <tissue evidence="1">Whole animal</tissue>
    </source>
</reference>
<dbReference type="AlphaFoldDB" id="A0A9D4NQ87"/>